<dbReference type="Gene3D" id="3.30.70.870">
    <property type="entry name" value="Elongation Factor G (Translational Gtpase), domain 3"/>
    <property type="match status" value="1"/>
</dbReference>
<dbReference type="SUPFAM" id="SSF50447">
    <property type="entry name" value="Translation proteins"/>
    <property type="match status" value="1"/>
</dbReference>
<evidence type="ECO:0000313" key="4">
    <source>
        <dbReference type="EMBL" id="CAD8899749.1"/>
    </source>
</evidence>
<dbReference type="GO" id="GO:0003924">
    <property type="term" value="F:GTPase activity"/>
    <property type="evidence" value="ECO:0007669"/>
    <property type="project" value="InterPro"/>
</dbReference>
<dbReference type="Gene3D" id="3.30.70.240">
    <property type="match status" value="1"/>
</dbReference>
<dbReference type="Pfam" id="PF00009">
    <property type="entry name" value="GTP_EFTU"/>
    <property type="match status" value="1"/>
</dbReference>
<evidence type="ECO:0000259" key="3">
    <source>
        <dbReference type="PROSITE" id="PS51722"/>
    </source>
</evidence>
<dbReference type="Gene3D" id="3.40.50.300">
    <property type="entry name" value="P-loop containing nucleotide triphosphate hydrolases"/>
    <property type="match status" value="1"/>
</dbReference>
<dbReference type="AlphaFoldDB" id="A0A7S1BW46"/>
<dbReference type="EMBL" id="HBFR01037028">
    <property type="protein sequence ID" value="CAD8899749.1"/>
    <property type="molecule type" value="Transcribed_RNA"/>
</dbReference>
<evidence type="ECO:0000256" key="2">
    <source>
        <dbReference type="SAM" id="MobiDB-lite"/>
    </source>
</evidence>
<dbReference type="Pfam" id="PF00679">
    <property type="entry name" value="EFG_C"/>
    <property type="match status" value="1"/>
</dbReference>
<reference evidence="4" key="1">
    <citation type="submission" date="2021-01" db="EMBL/GenBank/DDBJ databases">
        <authorList>
            <person name="Corre E."/>
            <person name="Pelletier E."/>
            <person name="Niang G."/>
            <person name="Scheremetjew M."/>
            <person name="Finn R."/>
            <person name="Kale V."/>
            <person name="Holt S."/>
            <person name="Cochrane G."/>
            <person name="Meng A."/>
            <person name="Brown T."/>
            <person name="Cohen L."/>
        </authorList>
    </citation>
    <scope>NUCLEOTIDE SEQUENCE</scope>
    <source>
        <strain evidence="4">308</strain>
    </source>
</reference>
<proteinExistence type="predicted"/>
<dbReference type="Gene3D" id="2.40.30.10">
    <property type="entry name" value="Translation factors"/>
    <property type="match status" value="1"/>
</dbReference>
<dbReference type="GO" id="GO:0005525">
    <property type="term" value="F:GTP binding"/>
    <property type="evidence" value="ECO:0007669"/>
    <property type="project" value="InterPro"/>
</dbReference>
<dbReference type="SUPFAM" id="SSF54980">
    <property type="entry name" value="EF-G C-terminal domain-like"/>
    <property type="match status" value="2"/>
</dbReference>
<evidence type="ECO:0000256" key="1">
    <source>
        <dbReference type="ARBA" id="ARBA00004229"/>
    </source>
</evidence>
<protein>
    <recommendedName>
        <fullName evidence="3">Tr-type G domain-containing protein</fullName>
    </recommendedName>
</protein>
<dbReference type="PRINTS" id="PR00315">
    <property type="entry name" value="ELONGATNFCT"/>
</dbReference>
<dbReference type="InterPro" id="IPR027417">
    <property type="entry name" value="P-loop_NTPase"/>
</dbReference>
<dbReference type="NCBIfam" id="TIGR00231">
    <property type="entry name" value="small_GTP"/>
    <property type="match status" value="1"/>
</dbReference>
<dbReference type="InterPro" id="IPR042116">
    <property type="entry name" value="TypA/BipA_C"/>
</dbReference>
<feature type="region of interest" description="Disordered" evidence="2">
    <location>
        <begin position="745"/>
        <end position="773"/>
    </location>
</feature>
<dbReference type="Pfam" id="PF21018">
    <property type="entry name" value="BipA_C"/>
    <property type="match status" value="1"/>
</dbReference>
<gene>
    <name evidence="4" type="ORF">CHYS00102_LOCUS26965</name>
</gene>
<dbReference type="InterPro" id="IPR035647">
    <property type="entry name" value="EFG_III/V"/>
</dbReference>
<dbReference type="InterPro" id="IPR005225">
    <property type="entry name" value="Small_GTP-bd"/>
</dbReference>
<dbReference type="FunFam" id="2.40.50.250:FF:000001">
    <property type="entry name" value="GTP-binding protein TypA"/>
    <property type="match status" value="1"/>
</dbReference>
<dbReference type="InterPro" id="IPR000640">
    <property type="entry name" value="EFG_V-like"/>
</dbReference>
<dbReference type="SUPFAM" id="SSF52540">
    <property type="entry name" value="P-loop containing nucleoside triphosphate hydrolases"/>
    <property type="match status" value="1"/>
</dbReference>
<dbReference type="GO" id="GO:0009507">
    <property type="term" value="C:chloroplast"/>
    <property type="evidence" value="ECO:0007669"/>
    <property type="project" value="UniProtKB-SubCell"/>
</dbReference>
<dbReference type="CDD" id="cd03710">
    <property type="entry name" value="BipA_TypA_C"/>
    <property type="match status" value="1"/>
</dbReference>
<dbReference type="PROSITE" id="PS51722">
    <property type="entry name" value="G_TR_2"/>
    <property type="match status" value="1"/>
</dbReference>
<sequence>MPSSSYSRLLLRASGSERRRRRRHRYPALAAGFLPHPSLLLRSRSTISSSHLLHPTLTPPLPSLRLPSRLFPLLSNMGRAYPLSSSLPSAEESSPALAFALSPRSDVRNVAIVAHVDHGKTTLVDRLLQAASSDQEIEVSAPSAERLMDTGELEVERGITITSKVTRVDFRRRGGSRTTTVNIIDTPGHADFAGEVDRILSSVDGIVLVVDTAEGPMAQTKYVLGRSLKMGLRPIVVLNKCDRTECLRRLENGDAELEVMALFENLGATEEEQTDYPTVYVSARGGWATEDLDAALGVATGEREPDENMEMELLLGTILDHLPPPSVRSYHDVEDGCPQPFSMTATTVGYDPYLGRTVTGRIHSGSVSENDAISLLRRGTSSDDPSLAASSNVSGIFVNRGVSRTPLDPPYAEAGDIVTLAGVPHAVAVGDTLTSTSNLIDEAIDTPPPAPPTLSMDFGANDGPLAGREGTIVASSKVRERLLAETDNNVTLQAVPSTTDAERTTVFGRGELQLGVLVEQMRREGFELLVAPPRVVRDICLHTGYETEPFEEATVDVDAEFAGSVIDLMTGPARRAAMTEMHDSADGKTRLVFEGPSRGLLGLGPEMAAITRGSAVLHHAYVEHRKCAPSTVNENRRGRLVSSDAGAATAYALDLVSARGTLFIRPGDAVYGGMVIGEGSRTGDLEVNPVRGKQLTNMRTQSKEERVVLSPPREFTVEEYMGYMRDDEVLEVTPKSVRLRKKLLDAGERARATRAKKQAQKAGQEKNSGKKKR</sequence>
<dbReference type="InterPro" id="IPR048876">
    <property type="entry name" value="BipA_C"/>
</dbReference>
<dbReference type="PANTHER" id="PTHR42908">
    <property type="entry name" value="TRANSLATION ELONGATION FACTOR-RELATED"/>
    <property type="match status" value="1"/>
</dbReference>
<feature type="compositionally biased region" description="Basic and acidic residues" evidence="2">
    <location>
        <begin position="763"/>
        <end position="773"/>
    </location>
</feature>
<feature type="domain" description="Tr-type G" evidence="3">
    <location>
        <begin position="105"/>
        <end position="326"/>
    </location>
</feature>
<dbReference type="InterPro" id="IPR009000">
    <property type="entry name" value="Transl_B-barrel_sf"/>
</dbReference>
<dbReference type="InterPro" id="IPR035651">
    <property type="entry name" value="BipA_V"/>
</dbReference>
<organism evidence="4">
    <name type="scientific">Corethron hystrix</name>
    <dbReference type="NCBI Taxonomy" id="216773"/>
    <lineage>
        <taxon>Eukaryota</taxon>
        <taxon>Sar</taxon>
        <taxon>Stramenopiles</taxon>
        <taxon>Ochrophyta</taxon>
        <taxon>Bacillariophyta</taxon>
        <taxon>Coscinodiscophyceae</taxon>
        <taxon>Corethrophycidae</taxon>
        <taxon>Corethrales</taxon>
        <taxon>Corethraceae</taxon>
        <taxon>Corethron</taxon>
    </lineage>
</organism>
<accession>A0A7S1BW46</accession>
<dbReference type="GO" id="GO:0005829">
    <property type="term" value="C:cytosol"/>
    <property type="evidence" value="ECO:0007669"/>
    <property type="project" value="TreeGrafter"/>
</dbReference>
<comment type="subcellular location">
    <subcellularLocation>
        <location evidence="1">Plastid</location>
        <location evidence="1">Chloroplast</location>
    </subcellularLocation>
</comment>
<dbReference type="PANTHER" id="PTHR42908:SF8">
    <property type="entry name" value="TR-TYPE G DOMAIN-CONTAINING PROTEIN"/>
    <property type="match status" value="1"/>
</dbReference>
<name>A0A7S1BW46_9STRA</name>
<dbReference type="GO" id="GO:1990904">
    <property type="term" value="C:ribonucleoprotein complex"/>
    <property type="evidence" value="ECO:0007669"/>
    <property type="project" value="TreeGrafter"/>
</dbReference>
<dbReference type="InterPro" id="IPR000795">
    <property type="entry name" value="T_Tr_GTP-bd_dom"/>
</dbReference>
<dbReference type="Gene3D" id="2.40.50.250">
    <property type="entry name" value="bipa protein"/>
    <property type="match status" value="1"/>
</dbReference>